<feature type="domain" description="WxL" evidence="3">
    <location>
        <begin position="30"/>
        <end position="213"/>
    </location>
</feature>
<feature type="chain" id="PRO_5030601956" evidence="2">
    <location>
        <begin position="25"/>
        <end position="224"/>
    </location>
</feature>
<name>A0A7X6N533_9LACO</name>
<dbReference type="InterPro" id="IPR027994">
    <property type="entry name" value="WxL_dom"/>
</dbReference>
<keyword evidence="2" id="KW-0732">Signal</keyword>
<comment type="caution">
    <text evidence="4">The sequence shown here is derived from an EMBL/GenBank/DDBJ whole genome shotgun (WGS) entry which is preliminary data.</text>
</comment>
<dbReference type="RefSeq" id="WP_168722572.1">
    <property type="nucleotide sequence ID" value="NZ_JAAXPN010000009.1"/>
</dbReference>
<organism evidence="4 5">
    <name type="scientific">Periweissella fabalis</name>
    <dbReference type="NCBI Taxonomy" id="1070421"/>
    <lineage>
        <taxon>Bacteria</taxon>
        <taxon>Bacillati</taxon>
        <taxon>Bacillota</taxon>
        <taxon>Bacilli</taxon>
        <taxon>Lactobacillales</taxon>
        <taxon>Lactobacillaceae</taxon>
        <taxon>Periweissella</taxon>
    </lineage>
</organism>
<evidence type="ECO:0000313" key="5">
    <source>
        <dbReference type="Proteomes" id="UP000549765"/>
    </source>
</evidence>
<evidence type="ECO:0000256" key="1">
    <source>
        <dbReference type="SAM" id="MobiDB-lite"/>
    </source>
</evidence>
<feature type="signal peptide" evidence="2">
    <location>
        <begin position="1"/>
        <end position="24"/>
    </location>
</feature>
<proteinExistence type="predicted"/>
<keyword evidence="5" id="KW-1185">Reference proteome</keyword>
<evidence type="ECO:0000259" key="3">
    <source>
        <dbReference type="Pfam" id="PF13731"/>
    </source>
</evidence>
<dbReference type="Pfam" id="PF13731">
    <property type="entry name" value="WxL"/>
    <property type="match status" value="1"/>
</dbReference>
<dbReference type="AlphaFoldDB" id="A0A7X6N533"/>
<dbReference type="Proteomes" id="UP000549765">
    <property type="component" value="Unassembled WGS sequence"/>
</dbReference>
<protein>
    <submittedName>
        <fullName evidence="4">WxL domain-containing protein</fullName>
    </submittedName>
</protein>
<feature type="region of interest" description="Disordered" evidence="1">
    <location>
        <begin position="35"/>
        <end position="56"/>
    </location>
</feature>
<evidence type="ECO:0000256" key="2">
    <source>
        <dbReference type="SAM" id="SignalP"/>
    </source>
</evidence>
<evidence type="ECO:0000313" key="4">
    <source>
        <dbReference type="EMBL" id="NKZ24779.1"/>
    </source>
</evidence>
<sequence length="224" mass="23525">MFKKYTKIILVFMLVMGIGSMRVAADEQTDGSTDATFKISGAGKLPSGPVDPDHPNEWKNPEKGNSFALMNVPSTIDFGIGKIVAGTQKLTSTTINGNGSSAAGSAIQVGDLRADNPGWSLGAKLNSEDVNNIIITLKNTDVKNSFGNKVTLGENPITTNSDVNILSAAKNSGLGITTVKLTNNNFSLTLPAGQSKPTEKGQITIKWTLSANPNPSVTNMESVN</sequence>
<accession>A0A7X6N533</accession>
<gene>
    <name evidence="4" type="ORF">HF964_08225</name>
</gene>
<reference evidence="4 5" key="1">
    <citation type="submission" date="2020-04" db="EMBL/GenBank/DDBJ databases">
        <title>MicrobeNet Type strains.</title>
        <authorList>
            <person name="Nicholson A.C."/>
        </authorList>
    </citation>
    <scope>NUCLEOTIDE SEQUENCE [LARGE SCALE GENOMIC DNA]</scope>
    <source>
        <strain evidence="4 5">CCUG 61472</strain>
    </source>
</reference>
<dbReference type="EMBL" id="JAAXPN010000009">
    <property type="protein sequence ID" value="NKZ24779.1"/>
    <property type="molecule type" value="Genomic_DNA"/>
</dbReference>